<comment type="caution">
    <text evidence="1">The sequence shown here is derived from an EMBL/GenBank/DDBJ whole genome shotgun (WGS) entry which is preliminary data.</text>
</comment>
<proteinExistence type="predicted"/>
<dbReference type="Proteomes" id="UP000789525">
    <property type="component" value="Unassembled WGS sequence"/>
</dbReference>
<evidence type="ECO:0000313" key="1">
    <source>
        <dbReference type="EMBL" id="CAG8471068.1"/>
    </source>
</evidence>
<keyword evidence="2" id="KW-1185">Reference proteome</keyword>
<accession>A0ACA9KFZ4</accession>
<feature type="non-terminal residue" evidence="1">
    <location>
        <position position="1"/>
    </location>
</feature>
<gene>
    <name evidence="1" type="ORF">ACOLOM_LOCUS1589</name>
</gene>
<sequence>GGTSKTAYADRGSDYGDGPSYGGSKNPYGENYAGNYKSHDNNREGGYGPPPKENDNFSNEQLTQKSTDTIYISNLSKEVTEEKLAEYFGSLGMLKMDKRTQKPKIAIQIILREEPSATDVLRLVVTHLEMKADSAVDILDHQEVGIGVVVAEHHLMVAAITTTTEAMEAAAATEIMIVAMIKTMEDRTNRMIDKNAGKILDIVLTS</sequence>
<name>A0ACA9KFZ4_9GLOM</name>
<dbReference type="EMBL" id="CAJVPT010001927">
    <property type="protein sequence ID" value="CAG8471068.1"/>
    <property type="molecule type" value="Genomic_DNA"/>
</dbReference>
<evidence type="ECO:0000313" key="2">
    <source>
        <dbReference type="Proteomes" id="UP000789525"/>
    </source>
</evidence>
<organism evidence="1 2">
    <name type="scientific">Acaulospora colombiana</name>
    <dbReference type="NCBI Taxonomy" id="27376"/>
    <lineage>
        <taxon>Eukaryota</taxon>
        <taxon>Fungi</taxon>
        <taxon>Fungi incertae sedis</taxon>
        <taxon>Mucoromycota</taxon>
        <taxon>Glomeromycotina</taxon>
        <taxon>Glomeromycetes</taxon>
        <taxon>Diversisporales</taxon>
        <taxon>Acaulosporaceae</taxon>
        <taxon>Acaulospora</taxon>
    </lineage>
</organism>
<protein>
    <submittedName>
        <fullName evidence="1">11480_t:CDS:1</fullName>
    </submittedName>
</protein>
<reference evidence="1" key="1">
    <citation type="submission" date="2021-06" db="EMBL/GenBank/DDBJ databases">
        <authorList>
            <person name="Kallberg Y."/>
            <person name="Tangrot J."/>
            <person name="Rosling A."/>
        </authorList>
    </citation>
    <scope>NUCLEOTIDE SEQUENCE</scope>
    <source>
        <strain evidence="1">CL356</strain>
    </source>
</reference>